<dbReference type="EMBL" id="JAAOIW010000029">
    <property type="protein sequence ID" value="NHN35263.1"/>
    <property type="molecule type" value="Genomic_DNA"/>
</dbReference>
<name>A0ABX0JK77_9BACL</name>
<dbReference type="Pfam" id="PF13276">
    <property type="entry name" value="HTH_21"/>
    <property type="match status" value="1"/>
</dbReference>
<comment type="caution">
    <text evidence="3">The sequence shown here is derived from an EMBL/GenBank/DDBJ whole genome shotgun (WGS) entry which is preliminary data.</text>
</comment>
<dbReference type="RefSeq" id="WP_166157799.1">
    <property type="nucleotide sequence ID" value="NZ_JAAOIW010000029.1"/>
</dbReference>
<reference evidence="3" key="1">
    <citation type="submission" date="2020-03" db="EMBL/GenBank/DDBJ databases">
        <title>Draft sequencing of Paenibacilllus sp. S3N08.</title>
        <authorList>
            <person name="Kim D.-U."/>
        </authorList>
    </citation>
    <scope>NUCLEOTIDE SEQUENCE</scope>
    <source>
        <strain evidence="3">S3N08</strain>
    </source>
</reference>
<dbReference type="InterPro" id="IPR036397">
    <property type="entry name" value="RNaseH_sf"/>
</dbReference>
<organism evidence="3 4">
    <name type="scientific">Paenibacillus agricola</name>
    <dbReference type="NCBI Taxonomy" id="2716264"/>
    <lineage>
        <taxon>Bacteria</taxon>
        <taxon>Bacillati</taxon>
        <taxon>Bacillota</taxon>
        <taxon>Bacilli</taxon>
        <taxon>Bacillales</taxon>
        <taxon>Paenibacillaceae</taxon>
        <taxon>Paenibacillus</taxon>
    </lineage>
</organism>
<dbReference type="Pfam" id="PF00665">
    <property type="entry name" value="rve"/>
    <property type="match status" value="1"/>
</dbReference>
<dbReference type="PANTHER" id="PTHR46889">
    <property type="entry name" value="TRANSPOSASE INSF FOR INSERTION SEQUENCE IS3B-RELATED"/>
    <property type="match status" value="1"/>
</dbReference>
<dbReference type="InterPro" id="IPR048020">
    <property type="entry name" value="Transpos_IS3"/>
</dbReference>
<dbReference type="PROSITE" id="PS50994">
    <property type="entry name" value="INTEGRASE"/>
    <property type="match status" value="1"/>
</dbReference>
<dbReference type="SUPFAM" id="SSF53098">
    <property type="entry name" value="Ribonuclease H-like"/>
    <property type="match status" value="1"/>
</dbReference>
<dbReference type="Proteomes" id="UP001165962">
    <property type="component" value="Unassembled WGS sequence"/>
</dbReference>
<dbReference type="Gene3D" id="3.30.420.10">
    <property type="entry name" value="Ribonuclease H-like superfamily/Ribonuclease H"/>
    <property type="match status" value="1"/>
</dbReference>
<keyword evidence="4" id="KW-1185">Reference proteome</keyword>
<proteinExistence type="predicted"/>
<evidence type="ECO:0000313" key="4">
    <source>
        <dbReference type="Proteomes" id="UP001165962"/>
    </source>
</evidence>
<dbReference type="PANTHER" id="PTHR46889:SF7">
    <property type="entry name" value="TRANSPOSASE FOR INSERTION SEQUENCE ELEMENT IS904"/>
    <property type="match status" value="1"/>
</dbReference>
<protein>
    <submittedName>
        <fullName evidence="3">IS3 family transposase</fullName>
    </submittedName>
</protein>
<evidence type="ECO:0000259" key="2">
    <source>
        <dbReference type="PROSITE" id="PS50994"/>
    </source>
</evidence>
<evidence type="ECO:0000256" key="1">
    <source>
        <dbReference type="ARBA" id="ARBA00002286"/>
    </source>
</evidence>
<accession>A0ABX0JK77</accession>
<gene>
    <name evidence="3" type="ORF">G9U52_36680</name>
</gene>
<dbReference type="InterPro" id="IPR050900">
    <property type="entry name" value="Transposase_IS3/IS150/IS904"/>
</dbReference>
<dbReference type="InterPro" id="IPR025948">
    <property type="entry name" value="HTH-like_dom"/>
</dbReference>
<dbReference type="InterPro" id="IPR012337">
    <property type="entry name" value="RNaseH-like_sf"/>
</dbReference>
<comment type="function">
    <text evidence="1">Involved in the transposition of the insertion sequence.</text>
</comment>
<feature type="domain" description="Integrase catalytic" evidence="2">
    <location>
        <begin position="100"/>
        <end position="219"/>
    </location>
</feature>
<sequence>MIAQADILSLNRSSLYYKPVPPSPEEIHLKHRIDELYTKHPFLGSRRIAAILSREEVKVHRNTVQKYMQEMGIAAIYPGPNLSKRNLQHRIYPNLLRGLAITKPDQVWSVDITYIRMKQGWMYLYAVMDWCSRYIVDWQLDQSLEIGFVLETMKRALSSRNPEIININSDQGSHFTSPQYTDLLKEHEVRISMDGKGRAIDNIVIERFWRSLKYNEVYK</sequence>
<evidence type="ECO:0000313" key="3">
    <source>
        <dbReference type="EMBL" id="NHN35263.1"/>
    </source>
</evidence>
<dbReference type="NCBIfam" id="NF033516">
    <property type="entry name" value="transpos_IS3"/>
    <property type="match status" value="1"/>
</dbReference>
<dbReference type="InterPro" id="IPR001584">
    <property type="entry name" value="Integrase_cat-core"/>
</dbReference>